<dbReference type="Gene3D" id="2.40.170.20">
    <property type="entry name" value="TonB-dependent receptor, beta-barrel domain"/>
    <property type="match status" value="1"/>
</dbReference>
<evidence type="ECO:0000259" key="10">
    <source>
        <dbReference type="Pfam" id="PF00593"/>
    </source>
</evidence>
<organism evidence="12 13">
    <name type="scientific">Chitinophaga filiformis</name>
    <name type="common">Myxococcus filiformis</name>
    <name type="synonym">Flexibacter filiformis</name>
    <dbReference type="NCBI Taxonomy" id="104663"/>
    <lineage>
        <taxon>Bacteria</taxon>
        <taxon>Pseudomonadati</taxon>
        <taxon>Bacteroidota</taxon>
        <taxon>Chitinophagia</taxon>
        <taxon>Chitinophagales</taxon>
        <taxon>Chitinophagaceae</taxon>
        <taxon>Chitinophaga</taxon>
    </lineage>
</organism>
<dbReference type="InterPro" id="IPR000531">
    <property type="entry name" value="Beta-barrel_TonB"/>
</dbReference>
<dbReference type="Gene3D" id="2.60.40.1120">
    <property type="entry name" value="Carboxypeptidase-like, regulatory domain"/>
    <property type="match status" value="1"/>
</dbReference>
<keyword evidence="4 8" id="KW-0812">Transmembrane</keyword>
<dbReference type="NCBIfam" id="TIGR04056">
    <property type="entry name" value="OMP_RagA_SusC"/>
    <property type="match status" value="1"/>
</dbReference>
<dbReference type="STRING" id="104663.SAMN04488121_102401"/>
<dbReference type="Pfam" id="PF13715">
    <property type="entry name" value="CarbopepD_reg_2"/>
    <property type="match status" value="1"/>
</dbReference>
<evidence type="ECO:0000256" key="5">
    <source>
        <dbReference type="ARBA" id="ARBA00023077"/>
    </source>
</evidence>
<dbReference type="EMBL" id="FNBN01000002">
    <property type="protein sequence ID" value="SDF60356.1"/>
    <property type="molecule type" value="Genomic_DNA"/>
</dbReference>
<keyword evidence="2 8" id="KW-0813">Transport</keyword>
<evidence type="ECO:0000313" key="12">
    <source>
        <dbReference type="EMBL" id="SDF60356.1"/>
    </source>
</evidence>
<dbReference type="InterPro" id="IPR023996">
    <property type="entry name" value="TonB-dep_OMP_SusC/RagA"/>
</dbReference>
<comment type="subcellular location">
    <subcellularLocation>
        <location evidence="1 8">Cell outer membrane</location>
        <topology evidence="1 8">Multi-pass membrane protein</topology>
    </subcellularLocation>
</comment>
<dbReference type="InterPro" id="IPR023997">
    <property type="entry name" value="TonB-dep_OMP_SusC/RagA_CS"/>
</dbReference>
<name>A0A1G7MFA7_CHIFI</name>
<dbReference type="InterPro" id="IPR012910">
    <property type="entry name" value="Plug_dom"/>
</dbReference>
<dbReference type="Gene3D" id="2.170.130.10">
    <property type="entry name" value="TonB-dependent receptor, plug domain"/>
    <property type="match status" value="1"/>
</dbReference>
<dbReference type="AlphaFoldDB" id="A0A1G7MFA7"/>
<evidence type="ECO:0000256" key="9">
    <source>
        <dbReference type="RuleBase" id="RU003357"/>
    </source>
</evidence>
<evidence type="ECO:0000256" key="8">
    <source>
        <dbReference type="PROSITE-ProRule" id="PRU01360"/>
    </source>
</evidence>
<dbReference type="InterPro" id="IPR036942">
    <property type="entry name" value="Beta-barrel_TonB_sf"/>
</dbReference>
<dbReference type="Pfam" id="PF00593">
    <property type="entry name" value="TonB_dep_Rec_b-barrel"/>
    <property type="match status" value="1"/>
</dbReference>
<evidence type="ECO:0000256" key="2">
    <source>
        <dbReference type="ARBA" id="ARBA00022448"/>
    </source>
</evidence>
<keyword evidence="7 8" id="KW-0998">Cell outer membrane</keyword>
<comment type="similarity">
    <text evidence="8 9">Belongs to the TonB-dependent receptor family.</text>
</comment>
<dbReference type="PROSITE" id="PS52016">
    <property type="entry name" value="TONB_DEPENDENT_REC_3"/>
    <property type="match status" value="1"/>
</dbReference>
<dbReference type="Pfam" id="PF07715">
    <property type="entry name" value="Plug"/>
    <property type="match status" value="1"/>
</dbReference>
<protein>
    <submittedName>
        <fullName evidence="12">TonB-linked outer membrane protein, SusC/RagA family</fullName>
    </submittedName>
</protein>
<feature type="domain" description="TonB-dependent receptor plug" evidence="11">
    <location>
        <begin position="231"/>
        <end position="355"/>
    </location>
</feature>
<evidence type="ECO:0000259" key="11">
    <source>
        <dbReference type="Pfam" id="PF07715"/>
    </source>
</evidence>
<dbReference type="NCBIfam" id="TIGR04057">
    <property type="entry name" value="SusC_RagA_signa"/>
    <property type="match status" value="1"/>
</dbReference>
<feature type="domain" description="TonB-dependent receptor-like beta-barrel" evidence="10">
    <location>
        <begin position="526"/>
        <end position="1086"/>
    </location>
</feature>
<dbReference type="GO" id="GO:0009279">
    <property type="term" value="C:cell outer membrane"/>
    <property type="evidence" value="ECO:0007669"/>
    <property type="project" value="UniProtKB-SubCell"/>
</dbReference>
<evidence type="ECO:0000256" key="1">
    <source>
        <dbReference type="ARBA" id="ARBA00004571"/>
    </source>
</evidence>
<evidence type="ECO:0000313" key="13">
    <source>
        <dbReference type="Proteomes" id="UP000199045"/>
    </source>
</evidence>
<dbReference type="SUPFAM" id="SSF56935">
    <property type="entry name" value="Porins"/>
    <property type="match status" value="1"/>
</dbReference>
<dbReference type="OrthoDB" id="9768177at2"/>
<reference evidence="12 13" key="1">
    <citation type="submission" date="2016-10" db="EMBL/GenBank/DDBJ databases">
        <authorList>
            <person name="de Groot N.N."/>
        </authorList>
    </citation>
    <scope>NUCLEOTIDE SEQUENCE [LARGE SCALE GENOMIC DNA]</scope>
    <source>
        <strain evidence="12 13">DSM 527</strain>
    </source>
</reference>
<sequence length="1120" mass="123052">MNYLIHTASAMRIIMRKCRYSIHQCTRVMKLILIFLITFQASALALAQQVTLNFKDAPITKVLRSIQMQTGYGYSMDGAEVKYAKPVTLNLKNATIEETLQNLFSNQPFNYKIVGKVIKITHKEVERASTSSVTTEKDGEITGQVTDKDGKPLVGATVSVKDGSLGAVTDANGRFKIIGAPANGTLVITMIGRETRQVNYKSNLVSPIVLLEVNAALKEVQVIAYGEVEKRFSTSNIGTISGETIAKQPVGNPLLALQGRVPGLFIQQNSGVPGSAISVTVQGQNSLRNGNLPFYVIDGVPYQPNTISSQNTALVMSPNSYSNLSFINPADIESIEVLKDADATAIYGSRAANGAILITTKKGKAGQTKVDLNLQTGWGKVAKTPDMLSGPEYLAMRHEAFQIGKTTPGITDYDVNGVWDTSRNVNWRKELVGNTAQFQNLQASVSGGSEGTQFLAGAAYIRETPVFAGNFSDVKTSVRFNINNISPNKKFNFFLSGSYLQGNNQLPNVDFSNVSATLAPNAPDLYNPDGTLNWSPDPTRPNVNTFQNPAAGALRRYSIKSRNLVGNSTISYELIPGLALKSSFGYNRLTSDELTINPTAAAKPDVLPIRNSALYSDKSIETWIIEPQLTFRKSYSFGSIDALVGSTFQETGSYLLALTGGDYASDALLADYNAAGIKSVNQSIQATYRYSAIFGRLNYRYNDRYIINLAARRDGSSRFGSKNLFHNFYSVGGAWLFSEEHFIKEHFPVLNFGKLRASYGTTGNDQIGDYAFYSLYDNYGVDLPILGTTGLVPRGLSNAYLQWEETRKLNMGLDFGIIDNRIMVSANYFRNRSSNQLLSQNLTIVTGFGEVPRNLPATVQNTGWEFTLDYEPIRGNNFRWRGSANITIPKNKLIRYDGLETSSDRNAYVIGESIRIRKVFVYSGVNPQTGLYQFTNAKGELTSSPSDPVDKTALINLDPKWYGGFSNTFSYKGFDLDIFFQFASQKAAASSRFGNFPGTSFNTNQPSIVLNRWHKPGDDGAQIQKVSSNFIEVLFPSILASSSTEAYSDATYLRLKNVSLSYSLNSNLLKKAHITNVRFYVQGQNLLTFTNFFGGLDPETRSQGALGPLRMITLGTQLTF</sequence>
<gene>
    <name evidence="12" type="ORF">SAMN04488121_102401</name>
</gene>
<proteinExistence type="inferred from homology"/>
<evidence type="ECO:0000256" key="4">
    <source>
        <dbReference type="ARBA" id="ARBA00022692"/>
    </source>
</evidence>
<dbReference type="InterPro" id="IPR039426">
    <property type="entry name" value="TonB-dep_rcpt-like"/>
</dbReference>
<evidence type="ECO:0000256" key="7">
    <source>
        <dbReference type="ARBA" id="ARBA00023237"/>
    </source>
</evidence>
<keyword evidence="6 8" id="KW-0472">Membrane</keyword>
<dbReference type="SUPFAM" id="SSF49464">
    <property type="entry name" value="Carboxypeptidase regulatory domain-like"/>
    <property type="match status" value="1"/>
</dbReference>
<dbReference type="InterPro" id="IPR037066">
    <property type="entry name" value="Plug_dom_sf"/>
</dbReference>
<dbReference type="InterPro" id="IPR008969">
    <property type="entry name" value="CarboxyPept-like_regulatory"/>
</dbReference>
<evidence type="ECO:0000256" key="3">
    <source>
        <dbReference type="ARBA" id="ARBA00022452"/>
    </source>
</evidence>
<keyword evidence="3 8" id="KW-1134">Transmembrane beta strand</keyword>
<evidence type="ECO:0000256" key="6">
    <source>
        <dbReference type="ARBA" id="ARBA00023136"/>
    </source>
</evidence>
<accession>A0A1G7MFA7</accession>
<keyword evidence="5 9" id="KW-0798">TonB box</keyword>
<dbReference type="Proteomes" id="UP000199045">
    <property type="component" value="Unassembled WGS sequence"/>
</dbReference>